<feature type="domain" description="Peptidase S9 prolyl oligopeptidase catalytic" evidence="7">
    <location>
        <begin position="461"/>
        <end position="675"/>
    </location>
</feature>
<dbReference type="InterPro" id="IPR001375">
    <property type="entry name" value="Peptidase_S9_cat"/>
</dbReference>
<dbReference type="GO" id="GO:0006508">
    <property type="term" value="P:proteolysis"/>
    <property type="evidence" value="ECO:0007669"/>
    <property type="project" value="UniProtKB-KW"/>
</dbReference>
<evidence type="ECO:0000256" key="5">
    <source>
        <dbReference type="ARBA" id="ARBA00022801"/>
    </source>
</evidence>
<dbReference type="SUPFAM" id="SSF50993">
    <property type="entry name" value="Peptidase/esterase 'gauge' domain"/>
    <property type="match status" value="1"/>
</dbReference>
<dbReference type="Pfam" id="PF00326">
    <property type="entry name" value="Peptidase_S9"/>
    <property type="match status" value="1"/>
</dbReference>
<reference evidence="9" key="2">
    <citation type="submission" date="2021-09" db="EMBL/GenBank/DDBJ databases">
        <authorList>
            <person name="Gilroy R."/>
        </authorList>
    </citation>
    <scope>NUCLEOTIDE SEQUENCE</scope>
    <source>
        <strain evidence="9">CHK171-7178</strain>
    </source>
</reference>
<evidence type="ECO:0000313" key="9">
    <source>
        <dbReference type="EMBL" id="HJF31197.1"/>
    </source>
</evidence>
<evidence type="ECO:0000256" key="1">
    <source>
        <dbReference type="ARBA" id="ARBA00001070"/>
    </source>
</evidence>
<dbReference type="SUPFAM" id="SSF53474">
    <property type="entry name" value="alpha/beta-Hydrolases"/>
    <property type="match status" value="1"/>
</dbReference>
<dbReference type="Pfam" id="PF02897">
    <property type="entry name" value="Peptidase_S9_N"/>
    <property type="match status" value="1"/>
</dbReference>
<dbReference type="InterPro" id="IPR029058">
    <property type="entry name" value="AB_hydrolase_fold"/>
</dbReference>
<evidence type="ECO:0000256" key="6">
    <source>
        <dbReference type="ARBA" id="ARBA00022825"/>
    </source>
</evidence>
<dbReference type="AlphaFoldDB" id="A0A921KC85"/>
<dbReference type="Gene3D" id="3.40.50.1820">
    <property type="entry name" value="alpha/beta hydrolase"/>
    <property type="match status" value="1"/>
</dbReference>
<dbReference type="GO" id="GO:0005829">
    <property type="term" value="C:cytosol"/>
    <property type="evidence" value="ECO:0007669"/>
    <property type="project" value="TreeGrafter"/>
</dbReference>
<dbReference type="EMBL" id="DYWT01000092">
    <property type="protein sequence ID" value="HJF31197.1"/>
    <property type="molecule type" value="Genomic_DNA"/>
</dbReference>
<keyword evidence="6" id="KW-0720">Serine protease</keyword>
<dbReference type="GO" id="GO:0070012">
    <property type="term" value="F:oligopeptidase activity"/>
    <property type="evidence" value="ECO:0007669"/>
    <property type="project" value="TreeGrafter"/>
</dbReference>
<accession>A0A921KC85</accession>
<dbReference type="InterPro" id="IPR002471">
    <property type="entry name" value="Pept_S9_AS"/>
</dbReference>
<dbReference type="FunFam" id="3.40.50.1820:FF:000005">
    <property type="entry name" value="Prolyl endopeptidase"/>
    <property type="match status" value="1"/>
</dbReference>
<dbReference type="InterPro" id="IPR023302">
    <property type="entry name" value="Pept_S9A_N"/>
</dbReference>
<dbReference type="InterPro" id="IPR002470">
    <property type="entry name" value="Peptidase_S9A"/>
</dbReference>
<dbReference type="PANTHER" id="PTHR42881">
    <property type="entry name" value="PROLYL ENDOPEPTIDASE"/>
    <property type="match status" value="1"/>
</dbReference>
<dbReference type="PROSITE" id="PS00708">
    <property type="entry name" value="PRO_ENDOPEP_SER"/>
    <property type="match status" value="1"/>
</dbReference>
<evidence type="ECO:0000259" key="7">
    <source>
        <dbReference type="Pfam" id="PF00326"/>
    </source>
</evidence>
<reference evidence="9" key="1">
    <citation type="journal article" date="2021" name="PeerJ">
        <title>Extensive microbial diversity within the chicken gut microbiome revealed by metagenomics and culture.</title>
        <authorList>
            <person name="Gilroy R."/>
            <person name="Ravi A."/>
            <person name="Getino M."/>
            <person name="Pursley I."/>
            <person name="Horton D.L."/>
            <person name="Alikhan N.F."/>
            <person name="Baker D."/>
            <person name="Gharbi K."/>
            <person name="Hall N."/>
            <person name="Watson M."/>
            <person name="Adriaenssens E.M."/>
            <person name="Foster-Nyarko E."/>
            <person name="Jarju S."/>
            <person name="Secka A."/>
            <person name="Antonio M."/>
            <person name="Oren A."/>
            <person name="Chaudhuri R.R."/>
            <person name="La Ragione R."/>
            <person name="Hildebrand F."/>
            <person name="Pallen M.J."/>
        </authorList>
    </citation>
    <scope>NUCLEOTIDE SEQUENCE</scope>
    <source>
        <strain evidence="9">CHK171-7178</strain>
    </source>
</reference>
<dbReference type="Gene3D" id="2.130.10.120">
    <property type="entry name" value="Prolyl oligopeptidase, N-terminal domain"/>
    <property type="match status" value="1"/>
</dbReference>
<keyword evidence="5" id="KW-0378">Hydrolase</keyword>
<feature type="domain" description="Peptidase S9A N-terminal" evidence="8">
    <location>
        <begin position="2"/>
        <end position="400"/>
    </location>
</feature>
<comment type="catalytic activity">
    <reaction evidence="1">
        <text>Hydrolysis of Pro-|-Xaa &gt;&gt; Ala-|-Xaa in oligopeptides.</text>
        <dbReference type="EC" id="3.4.21.26"/>
    </reaction>
</comment>
<comment type="caution">
    <text evidence="9">The sequence shown here is derived from an EMBL/GenBank/DDBJ whole genome shotgun (WGS) entry which is preliminary data.</text>
</comment>
<evidence type="ECO:0000256" key="3">
    <source>
        <dbReference type="ARBA" id="ARBA00011897"/>
    </source>
</evidence>
<proteinExistence type="inferred from homology"/>
<gene>
    <name evidence="9" type="ORF">K8V56_05380</name>
</gene>
<evidence type="ECO:0000313" key="10">
    <source>
        <dbReference type="Proteomes" id="UP000698173"/>
    </source>
</evidence>
<dbReference type="InterPro" id="IPR051167">
    <property type="entry name" value="Prolyl_oligopep/macrocyclase"/>
</dbReference>
<dbReference type="PRINTS" id="PR00862">
    <property type="entry name" value="PROLIGOPTASE"/>
</dbReference>
<dbReference type="PANTHER" id="PTHR42881:SF2">
    <property type="entry name" value="PROLYL ENDOPEPTIDASE"/>
    <property type="match status" value="1"/>
</dbReference>
<keyword evidence="4" id="KW-0645">Protease</keyword>
<dbReference type="Proteomes" id="UP000698173">
    <property type="component" value="Unassembled WGS sequence"/>
</dbReference>
<organism evidence="9 10">
    <name type="scientific">Sporosarcina psychrophila</name>
    <name type="common">Bacillus psychrophilus</name>
    <dbReference type="NCBI Taxonomy" id="1476"/>
    <lineage>
        <taxon>Bacteria</taxon>
        <taxon>Bacillati</taxon>
        <taxon>Bacillota</taxon>
        <taxon>Bacilli</taxon>
        <taxon>Bacillales</taxon>
        <taxon>Caryophanaceae</taxon>
        <taxon>Sporosarcina</taxon>
    </lineage>
</organism>
<dbReference type="EC" id="3.4.21.26" evidence="3"/>
<comment type="similarity">
    <text evidence="2">Belongs to the peptidase S9A family.</text>
</comment>
<sequence>MTKIETVIENFHGTDVVDPYRWLENSDVEEVKNWVDDQNEKTKNYLATYPEREIVKEKLTKSWNYPKYSVPQKEGNYIYFHKNDGLQNQAVFYRTQDLKSTDLEVIIDPNTLNEEGTAAITNLAFTKDGDRLAYGVSFNGSDWQEIRIRNLQTGKDESEVIKWCKFSSIAWNEEGSGFYYNRFPEPGTVDPEEESNYNRVYWHTVGTVQEEDVLIYEDATDKELSFNPIMSDDYRYLILSVWKGTENKSRIYYRDEQSEAGFVHLLADDDGEYSFIGNEGKLFYFTTNYGASKEKIIAVHLDRPGKEHWIDIIPEQEDVLSFAKIFNKQFVVCYLHNAHYKLSMYDLEGQFQKEVSLPDYISISELTGKKTASTMFIGYTSYLVPVTIAHYDFEKDELETVFNSSELFETAGYQTTQVFYSSKDGTRIPMFLTHRKGLELTRENPVLLYGYGGFNVSLTPAFSPSQRMWIEAGGVYAVANLRGGGEFGEEWYKAGTLGHKQNVFDDFIAAAEWLIKQNYTNSKKLAIMGGSNGGLLVATCVTQRPDLYGAALCLVPVTDMLRYHKFTVGRYWVTDYGNAETNKEHFEFMYKYSPLHNVKKGVEYPPTLVTTADTDDRVVPWHAMKFAATLQAEQQGNNPILLRVEKNAGHGLGKPTVKIIEEQTDMYSFLFKTLGVEV</sequence>
<evidence type="ECO:0000256" key="2">
    <source>
        <dbReference type="ARBA" id="ARBA00005228"/>
    </source>
</evidence>
<name>A0A921KC85_SPOPS</name>
<dbReference type="GO" id="GO:0004252">
    <property type="term" value="F:serine-type endopeptidase activity"/>
    <property type="evidence" value="ECO:0007669"/>
    <property type="project" value="UniProtKB-EC"/>
</dbReference>
<protein>
    <recommendedName>
        <fullName evidence="3">prolyl oligopeptidase</fullName>
        <ecNumber evidence="3">3.4.21.26</ecNumber>
    </recommendedName>
</protein>
<evidence type="ECO:0000256" key="4">
    <source>
        <dbReference type="ARBA" id="ARBA00022670"/>
    </source>
</evidence>
<evidence type="ECO:0000259" key="8">
    <source>
        <dbReference type="Pfam" id="PF02897"/>
    </source>
</evidence>